<sequence length="324" mass="34858">MADDLVFTTVFELFVAVGGTVVTTVLALFYLRRVRLERPAVGVFNGRDIAVLLCVLALLPTLYVVLAHWALTTFLAITFMASLSIGYRPVVRNQGLLWAGIGLLLGANIWMARTMLGTVLGWQLYWVETSVIVVLGACAVANLYVQGGMRLKHVARFALLLAVYDLVFTAVTPLTNELAQDFLGYPLDPSFGFRLGLFNATLGLGDLLIYSLFVAAAFKAYGRSAARFAMVVVVVFGAVIPATAPLLINFIDARADVVVPAQTFFGPGAFAAYLWLRHRYGRERTMKEFLASDDVVHAVVAATPAVAVEPVPAAPAAASAAIVD</sequence>
<accession>A0A4R6SGD9</accession>
<dbReference type="RefSeq" id="WP_133849386.1">
    <property type="nucleotide sequence ID" value="NZ_SNXZ01000002.1"/>
</dbReference>
<feature type="transmembrane region" description="Helical" evidence="1">
    <location>
        <begin position="43"/>
        <end position="63"/>
    </location>
</feature>
<feature type="transmembrane region" description="Helical" evidence="1">
    <location>
        <begin position="257"/>
        <end position="276"/>
    </location>
</feature>
<keyword evidence="1" id="KW-1133">Transmembrane helix</keyword>
<feature type="transmembrane region" description="Helical" evidence="1">
    <location>
        <begin position="95"/>
        <end position="112"/>
    </location>
</feature>
<evidence type="ECO:0000313" key="3">
    <source>
        <dbReference type="Proteomes" id="UP000295444"/>
    </source>
</evidence>
<protein>
    <submittedName>
        <fullName evidence="2">Uncharacterized protein</fullName>
    </submittedName>
</protein>
<organism evidence="2 3">
    <name type="scientific">Labedaea rhizosphaerae</name>
    <dbReference type="NCBI Taxonomy" id="598644"/>
    <lineage>
        <taxon>Bacteria</taxon>
        <taxon>Bacillati</taxon>
        <taxon>Actinomycetota</taxon>
        <taxon>Actinomycetes</taxon>
        <taxon>Pseudonocardiales</taxon>
        <taxon>Pseudonocardiaceae</taxon>
        <taxon>Labedaea</taxon>
    </lineage>
</organism>
<feature type="transmembrane region" description="Helical" evidence="1">
    <location>
        <begin position="157"/>
        <end position="175"/>
    </location>
</feature>
<feature type="transmembrane region" description="Helical" evidence="1">
    <location>
        <begin position="6"/>
        <end position="31"/>
    </location>
</feature>
<feature type="transmembrane region" description="Helical" evidence="1">
    <location>
        <begin position="195"/>
        <end position="216"/>
    </location>
</feature>
<dbReference type="Proteomes" id="UP000295444">
    <property type="component" value="Unassembled WGS sequence"/>
</dbReference>
<keyword evidence="1" id="KW-0812">Transmembrane</keyword>
<proteinExistence type="predicted"/>
<feature type="transmembrane region" description="Helical" evidence="1">
    <location>
        <begin position="69"/>
        <end position="88"/>
    </location>
</feature>
<feature type="transmembrane region" description="Helical" evidence="1">
    <location>
        <begin position="228"/>
        <end position="251"/>
    </location>
</feature>
<dbReference type="EMBL" id="SNXZ01000002">
    <property type="protein sequence ID" value="TDQ00713.1"/>
    <property type="molecule type" value="Genomic_DNA"/>
</dbReference>
<name>A0A4R6SGD9_LABRH</name>
<dbReference type="OrthoDB" id="4051943at2"/>
<reference evidence="2 3" key="1">
    <citation type="submission" date="2019-03" db="EMBL/GenBank/DDBJ databases">
        <title>Genomic Encyclopedia of Type Strains, Phase IV (KMG-IV): sequencing the most valuable type-strain genomes for metagenomic binning, comparative biology and taxonomic classification.</title>
        <authorList>
            <person name="Goeker M."/>
        </authorList>
    </citation>
    <scope>NUCLEOTIDE SEQUENCE [LARGE SCALE GENOMIC DNA]</scope>
    <source>
        <strain evidence="2 3">DSM 45361</strain>
    </source>
</reference>
<feature type="transmembrane region" description="Helical" evidence="1">
    <location>
        <begin position="124"/>
        <end position="145"/>
    </location>
</feature>
<evidence type="ECO:0000313" key="2">
    <source>
        <dbReference type="EMBL" id="TDQ00713.1"/>
    </source>
</evidence>
<gene>
    <name evidence="2" type="ORF">EV186_102579</name>
</gene>
<keyword evidence="3" id="KW-1185">Reference proteome</keyword>
<keyword evidence="1" id="KW-0472">Membrane</keyword>
<evidence type="ECO:0000256" key="1">
    <source>
        <dbReference type="SAM" id="Phobius"/>
    </source>
</evidence>
<comment type="caution">
    <text evidence="2">The sequence shown here is derived from an EMBL/GenBank/DDBJ whole genome shotgun (WGS) entry which is preliminary data.</text>
</comment>
<dbReference type="AlphaFoldDB" id="A0A4R6SGD9"/>